<comment type="caution">
    <text evidence="10">The sequence shown here is derived from an EMBL/GenBank/DDBJ whole genome shotgun (WGS) entry which is preliminary data.</text>
</comment>
<evidence type="ECO:0000313" key="11">
    <source>
        <dbReference type="Proteomes" id="UP000494106"/>
    </source>
</evidence>
<dbReference type="SMART" id="SM00645">
    <property type="entry name" value="Pept_C1"/>
    <property type="match status" value="1"/>
</dbReference>
<organism evidence="10 11">
    <name type="scientific">Arctia plantaginis</name>
    <name type="common">Wood tiger moth</name>
    <name type="synonym">Phalaena plantaginis</name>
    <dbReference type="NCBI Taxonomy" id="874455"/>
    <lineage>
        <taxon>Eukaryota</taxon>
        <taxon>Metazoa</taxon>
        <taxon>Ecdysozoa</taxon>
        <taxon>Arthropoda</taxon>
        <taxon>Hexapoda</taxon>
        <taxon>Insecta</taxon>
        <taxon>Pterygota</taxon>
        <taxon>Neoptera</taxon>
        <taxon>Endopterygota</taxon>
        <taxon>Lepidoptera</taxon>
        <taxon>Glossata</taxon>
        <taxon>Ditrysia</taxon>
        <taxon>Noctuoidea</taxon>
        <taxon>Erebidae</taxon>
        <taxon>Arctiinae</taxon>
        <taxon>Arctia</taxon>
    </lineage>
</organism>
<dbReference type="SMART" id="SM00848">
    <property type="entry name" value="Inhibitor_I29"/>
    <property type="match status" value="1"/>
</dbReference>
<dbReference type="InterPro" id="IPR000668">
    <property type="entry name" value="Peptidase_C1A_C"/>
</dbReference>
<keyword evidence="5" id="KW-0865">Zymogen</keyword>
<proteinExistence type="inferred from homology"/>
<dbReference type="AlphaFoldDB" id="A0A8S0ZSP2"/>
<evidence type="ECO:0000256" key="3">
    <source>
        <dbReference type="ARBA" id="ARBA00022801"/>
    </source>
</evidence>
<dbReference type="PANTHER" id="PTHR12411">
    <property type="entry name" value="CYSTEINE PROTEASE FAMILY C1-RELATED"/>
    <property type="match status" value="1"/>
</dbReference>
<dbReference type="InterPro" id="IPR000169">
    <property type="entry name" value="Pept_cys_AS"/>
</dbReference>
<evidence type="ECO:0000259" key="9">
    <source>
        <dbReference type="SMART" id="SM00848"/>
    </source>
</evidence>
<dbReference type="PROSITE" id="PS00640">
    <property type="entry name" value="THIOL_PROTEASE_ASN"/>
    <property type="match status" value="1"/>
</dbReference>
<evidence type="ECO:0000256" key="1">
    <source>
        <dbReference type="ARBA" id="ARBA00008455"/>
    </source>
</evidence>
<feature type="chain" id="PRO_5035874687" evidence="7">
    <location>
        <begin position="18"/>
        <end position="331"/>
    </location>
</feature>
<dbReference type="InterPro" id="IPR039417">
    <property type="entry name" value="Peptidase_C1A_papain-like"/>
</dbReference>
<dbReference type="PROSITE" id="PS00639">
    <property type="entry name" value="THIOL_PROTEASE_HIS"/>
    <property type="match status" value="1"/>
</dbReference>
<dbReference type="Pfam" id="PF00112">
    <property type="entry name" value="Peptidase_C1"/>
    <property type="match status" value="1"/>
</dbReference>
<dbReference type="PROSITE" id="PS00139">
    <property type="entry name" value="THIOL_PROTEASE_CYS"/>
    <property type="match status" value="1"/>
</dbReference>
<dbReference type="InterPro" id="IPR025661">
    <property type="entry name" value="Pept_asp_AS"/>
</dbReference>
<dbReference type="InterPro" id="IPR038765">
    <property type="entry name" value="Papain-like_cys_pep_sf"/>
</dbReference>
<keyword evidence="11" id="KW-1185">Reference proteome</keyword>
<keyword evidence="4" id="KW-0788">Thiol protease</keyword>
<keyword evidence="7" id="KW-0732">Signal</keyword>
<sequence length="331" mass="37531">MFPLALLFISWCAGALTEAPQYYDLDDAHIHFNEFMTKFGKNYVSEHEMRHRFEIFKANLQEVNRLNQEENVNVYGISRFMDVTKEEFINTYTGFRAMNYGDHCVRKYDEDIPDTNVPDSFDWREKNAVAKVDNQGECGCCWAFSAAGVLEGQYAIRHKGPVSLSKQQMIDCDLLSEGCCGGTPGNAIKSVIEQGGILRELDYPFIGRKLNCTIEKPIAATVKSCTLWRIESQEKIKRLLYTYGPISIAIRGEGIIHYDHGIIPKCNNNTYALNHAVLLVGYGAENGQQYWTVKNSWGNFWGDSGYFRLPRGEGIDSCGMQVDFLTTAELE</sequence>
<dbReference type="PRINTS" id="PR00705">
    <property type="entry name" value="PAPAIN"/>
</dbReference>
<name>A0A8S0ZSP2_ARCPL</name>
<keyword evidence="6" id="KW-1015">Disulfide bond</keyword>
<dbReference type="EMBL" id="CADEBC010000494">
    <property type="protein sequence ID" value="CAB3237721.1"/>
    <property type="molecule type" value="Genomic_DNA"/>
</dbReference>
<dbReference type="Proteomes" id="UP000494106">
    <property type="component" value="Unassembled WGS sequence"/>
</dbReference>
<evidence type="ECO:0000313" key="10">
    <source>
        <dbReference type="EMBL" id="CAB3237721.1"/>
    </source>
</evidence>
<gene>
    <name evidence="10" type="ORF">APLA_LOCUS7076</name>
</gene>
<dbReference type="InterPro" id="IPR013128">
    <property type="entry name" value="Peptidase_C1A"/>
</dbReference>
<dbReference type="SUPFAM" id="SSF54001">
    <property type="entry name" value="Cysteine proteinases"/>
    <property type="match status" value="1"/>
</dbReference>
<evidence type="ECO:0000256" key="6">
    <source>
        <dbReference type="ARBA" id="ARBA00023157"/>
    </source>
</evidence>
<dbReference type="Pfam" id="PF08246">
    <property type="entry name" value="Inhibitor_I29"/>
    <property type="match status" value="1"/>
</dbReference>
<dbReference type="Gene3D" id="3.90.70.10">
    <property type="entry name" value="Cysteine proteinases"/>
    <property type="match status" value="1"/>
</dbReference>
<dbReference type="CDD" id="cd02248">
    <property type="entry name" value="Peptidase_C1A"/>
    <property type="match status" value="1"/>
</dbReference>
<evidence type="ECO:0000259" key="8">
    <source>
        <dbReference type="SMART" id="SM00645"/>
    </source>
</evidence>
<evidence type="ECO:0000256" key="7">
    <source>
        <dbReference type="SAM" id="SignalP"/>
    </source>
</evidence>
<dbReference type="GO" id="GO:0006508">
    <property type="term" value="P:proteolysis"/>
    <property type="evidence" value="ECO:0007669"/>
    <property type="project" value="UniProtKB-KW"/>
</dbReference>
<dbReference type="OrthoDB" id="10253408at2759"/>
<feature type="domain" description="Peptidase C1A papain C-terminal" evidence="8">
    <location>
        <begin position="117"/>
        <end position="328"/>
    </location>
</feature>
<dbReference type="GO" id="GO:0008234">
    <property type="term" value="F:cysteine-type peptidase activity"/>
    <property type="evidence" value="ECO:0007669"/>
    <property type="project" value="UniProtKB-KW"/>
</dbReference>
<dbReference type="InterPro" id="IPR013201">
    <property type="entry name" value="Prot_inhib_I29"/>
</dbReference>
<protein>
    <submittedName>
        <fullName evidence="10">Uncharacterized protein</fullName>
    </submittedName>
</protein>
<reference evidence="10 11" key="1">
    <citation type="submission" date="2020-04" db="EMBL/GenBank/DDBJ databases">
        <authorList>
            <person name="Wallbank WR R."/>
            <person name="Pardo Diaz C."/>
            <person name="Kozak K."/>
            <person name="Martin S."/>
            <person name="Jiggins C."/>
            <person name="Moest M."/>
            <person name="Warren A I."/>
            <person name="Byers J.R.P. K."/>
            <person name="Montejo-Kovacevich G."/>
            <person name="Yen C E."/>
        </authorList>
    </citation>
    <scope>NUCLEOTIDE SEQUENCE [LARGE SCALE GENOMIC DNA]</scope>
</reference>
<accession>A0A8S0ZSP2</accession>
<feature type="signal peptide" evidence="7">
    <location>
        <begin position="1"/>
        <end position="17"/>
    </location>
</feature>
<comment type="similarity">
    <text evidence="1">Belongs to the peptidase C1 family.</text>
</comment>
<dbReference type="InterPro" id="IPR025660">
    <property type="entry name" value="Pept_his_AS"/>
</dbReference>
<keyword evidence="2" id="KW-0645">Protease</keyword>
<feature type="domain" description="Cathepsin propeptide inhibitor" evidence="9">
    <location>
        <begin position="32"/>
        <end position="88"/>
    </location>
</feature>
<evidence type="ECO:0000256" key="5">
    <source>
        <dbReference type="ARBA" id="ARBA00023145"/>
    </source>
</evidence>
<evidence type="ECO:0000256" key="2">
    <source>
        <dbReference type="ARBA" id="ARBA00022670"/>
    </source>
</evidence>
<evidence type="ECO:0000256" key="4">
    <source>
        <dbReference type="ARBA" id="ARBA00022807"/>
    </source>
</evidence>
<keyword evidence="3" id="KW-0378">Hydrolase</keyword>